<comment type="similarity">
    <text evidence="1">Belongs to the LysR transcriptional regulatory family.</text>
</comment>
<keyword evidence="7" id="KW-1185">Reference proteome</keyword>
<dbReference type="InterPro" id="IPR036388">
    <property type="entry name" value="WH-like_DNA-bd_sf"/>
</dbReference>
<reference evidence="6 7" key="1">
    <citation type="journal article" date="2021" name="Sci. Rep.">
        <title>The distribution of antibiotic resistance genes in chicken gut microbiota commensals.</title>
        <authorList>
            <person name="Juricova H."/>
            <person name="Matiasovicova J."/>
            <person name="Kubasova T."/>
            <person name="Cejkova D."/>
            <person name="Rychlik I."/>
        </authorList>
    </citation>
    <scope>NUCLEOTIDE SEQUENCE [LARGE SCALE GENOMIC DNA]</scope>
    <source>
        <strain evidence="6 7">An537</strain>
    </source>
</reference>
<dbReference type="InterPro" id="IPR050950">
    <property type="entry name" value="HTH-type_LysR_regulators"/>
</dbReference>
<dbReference type="PRINTS" id="PR00039">
    <property type="entry name" value="HTHLYSR"/>
</dbReference>
<dbReference type="Pfam" id="PF00126">
    <property type="entry name" value="HTH_1"/>
    <property type="match status" value="1"/>
</dbReference>
<dbReference type="PROSITE" id="PS50931">
    <property type="entry name" value="HTH_LYSR"/>
    <property type="match status" value="1"/>
</dbReference>
<proteinExistence type="inferred from homology"/>
<dbReference type="SUPFAM" id="SSF46785">
    <property type="entry name" value="Winged helix' DNA-binding domain"/>
    <property type="match status" value="1"/>
</dbReference>
<sequence length="317" mass="36460">MTNSEKCFIITAHTLHMGKAAEILFTSQQAVSDNIRRLEKEHGVTLFFRKPQLALTPEGRILLKALERIQIIENNMKNDLQLLHTASQGTLRFGMGSYRVHDSVVEMLTNFRQLYPDIRVDVMYEDTRRLEELLLRGQLDVIIGFNIINHEDFDKRSLVHEQPGVMGTDSLLQRYFLPDELDRFSREGISVKEFETLPLIANYPIGSLWLNYKQTFDKMDIHPHIIASSNDFSKILRLCAADYGVALCPLFLSQIIKKVNSSTNRFNPIHIFPFPALGWVNSIDLATHKMASHSNYLEDFIQIITTHIASPRDNFTL</sequence>
<evidence type="ECO:0000256" key="1">
    <source>
        <dbReference type="ARBA" id="ARBA00009437"/>
    </source>
</evidence>
<evidence type="ECO:0000256" key="2">
    <source>
        <dbReference type="ARBA" id="ARBA00023015"/>
    </source>
</evidence>
<dbReference type="SUPFAM" id="SSF53850">
    <property type="entry name" value="Periplasmic binding protein-like II"/>
    <property type="match status" value="1"/>
</dbReference>
<organism evidence="6 7">
    <name type="scientific">Veillonella magna</name>
    <dbReference type="NCBI Taxonomy" id="464322"/>
    <lineage>
        <taxon>Bacteria</taxon>
        <taxon>Bacillati</taxon>
        <taxon>Bacillota</taxon>
        <taxon>Negativicutes</taxon>
        <taxon>Veillonellales</taxon>
        <taxon>Veillonellaceae</taxon>
        <taxon>Veillonella</taxon>
    </lineage>
</organism>
<dbReference type="PANTHER" id="PTHR30419">
    <property type="entry name" value="HTH-TYPE TRANSCRIPTIONAL REGULATOR YBHD"/>
    <property type="match status" value="1"/>
</dbReference>
<feature type="domain" description="HTH lysR-type" evidence="5">
    <location>
        <begin position="1"/>
        <end position="56"/>
    </location>
</feature>
<evidence type="ECO:0000313" key="6">
    <source>
        <dbReference type="EMBL" id="MBM6912782.1"/>
    </source>
</evidence>
<dbReference type="InterPro" id="IPR000847">
    <property type="entry name" value="LysR_HTH_N"/>
</dbReference>
<dbReference type="InterPro" id="IPR036390">
    <property type="entry name" value="WH_DNA-bd_sf"/>
</dbReference>
<dbReference type="InterPro" id="IPR005119">
    <property type="entry name" value="LysR_subst-bd"/>
</dbReference>
<dbReference type="PANTHER" id="PTHR30419:SF28">
    <property type="entry name" value="HTH-TYPE TRANSCRIPTIONAL REGULATOR BSDA"/>
    <property type="match status" value="1"/>
</dbReference>
<dbReference type="Gene3D" id="3.40.190.290">
    <property type="match status" value="1"/>
</dbReference>
<dbReference type="CDD" id="cd05466">
    <property type="entry name" value="PBP2_LTTR_substrate"/>
    <property type="match status" value="1"/>
</dbReference>
<evidence type="ECO:0000259" key="5">
    <source>
        <dbReference type="PROSITE" id="PS50931"/>
    </source>
</evidence>
<evidence type="ECO:0000256" key="3">
    <source>
        <dbReference type="ARBA" id="ARBA00023125"/>
    </source>
</evidence>
<comment type="caution">
    <text evidence="6">The sequence shown here is derived from an EMBL/GenBank/DDBJ whole genome shotgun (WGS) entry which is preliminary data.</text>
</comment>
<dbReference type="RefSeq" id="WP_205087829.1">
    <property type="nucleotide sequence ID" value="NZ_JACJLA010000008.1"/>
</dbReference>
<keyword evidence="4" id="KW-0804">Transcription</keyword>
<dbReference type="Gene3D" id="1.10.10.10">
    <property type="entry name" value="Winged helix-like DNA-binding domain superfamily/Winged helix DNA-binding domain"/>
    <property type="match status" value="1"/>
</dbReference>
<evidence type="ECO:0000256" key="4">
    <source>
        <dbReference type="ARBA" id="ARBA00023163"/>
    </source>
</evidence>
<keyword evidence="3" id="KW-0238">DNA-binding</keyword>
<dbReference type="Pfam" id="PF03466">
    <property type="entry name" value="LysR_substrate"/>
    <property type="match status" value="1"/>
</dbReference>
<protein>
    <submittedName>
        <fullName evidence="6">LysR family transcriptional regulator</fullName>
    </submittedName>
</protein>
<keyword evidence="2" id="KW-0805">Transcription regulation</keyword>
<name>A0ABS2GGY0_9FIRM</name>
<accession>A0ABS2GGY0</accession>
<evidence type="ECO:0000313" key="7">
    <source>
        <dbReference type="Proteomes" id="UP000707138"/>
    </source>
</evidence>
<dbReference type="EMBL" id="JACJLA010000008">
    <property type="protein sequence ID" value="MBM6912782.1"/>
    <property type="molecule type" value="Genomic_DNA"/>
</dbReference>
<dbReference type="Proteomes" id="UP000707138">
    <property type="component" value="Unassembled WGS sequence"/>
</dbReference>
<gene>
    <name evidence="6" type="ORF">H6A01_05535</name>
</gene>